<evidence type="ECO:0000313" key="3">
    <source>
        <dbReference type="Proteomes" id="UP001331515"/>
    </source>
</evidence>
<feature type="region of interest" description="Disordered" evidence="1">
    <location>
        <begin position="51"/>
        <end position="132"/>
    </location>
</feature>
<dbReference type="EMBL" id="JAURVH010001514">
    <property type="protein sequence ID" value="KAK5933728.1"/>
    <property type="molecule type" value="Genomic_DNA"/>
</dbReference>
<keyword evidence="3" id="KW-1185">Reference proteome</keyword>
<feature type="region of interest" description="Disordered" evidence="1">
    <location>
        <begin position="1"/>
        <end position="37"/>
    </location>
</feature>
<name>A0AAN8HZP9_CHAGU</name>
<evidence type="ECO:0000256" key="1">
    <source>
        <dbReference type="SAM" id="MobiDB-lite"/>
    </source>
</evidence>
<sequence length="168" mass="18893">MNHRYAYCSKDQDQDQDQDPEEMPLTPGAGSSLGGRLSDATRLSIEYTQTAHSFLSDSSLDGAAEAFKEEEEEEDEEEEEEDKEAGVSDSHGAHVGLSEEANELESSPIQGSPIRENGVQNERNGYDVENHIDNTEREFWEQNMEEQNGDLDRCELSHDITDLPRIKT</sequence>
<proteinExistence type="predicted"/>
<protein>
    <submittedName>
        <fullName evidence="2">Uncharacterized protein</fullName>
    </submittedName>
</protein>
<gene>
    <name evidence="2" type="ORF">CgunFtcFv8_014187</name>
</gene>
<organism evidence="2 3">
    <name type="scientific">Champsocephalus gunnari</name>
    <name type="common">Mackerel icefish</name>
    <dbReference type="NCBI Taxonomy" id="52237"/>
    <lineage>
        <taxon>Eukaryota</taxon>
        <taxon>Metazoa</taxon>
        <taxon>Chordata</taxon>
        <taxon>Craniata</taxon>
        <taxon>Vertebrata</taxon>
        <taxon>Euteleostomi</taxon>
        <taxon>Actinopterygii</taxon>
        <taxon>Neopterygii</taxon>
        <taxon>Teleostei</taxon>
        <taxon>Neoteleostei</taxon>
        <taxon>Acanthomorphata</taxon>
        <taxon>Eupercaria</taxon>
        <taxon>Perciformes</taxon>
        <taxon>Notothenioidei</taxon>
        <taxon>Channichthyidae</taxon>
        <taxon>Champsocephalus</taxon>
    </lineage>
</organism>
<reference evidence="2 3" key="1">
    <citation type="journal article" date="2023" name="Mol. Biol. Evol.">
        <title>Genomics of Secondarily Temperate Adaptation in the Only Non-Antarctic Icefish.</title>
        <authorList>
            <person name="Rivera-Colon A.G."/>
            <person name="Rayamajhi N."/>
            <person name="Minhas B.F."/>
            <person name="Madrigal G."/>
            <person name="Bilyk K.T."/>
            <person name="Yoon V."/>
            <person name="Hune M."/>
            <person name="Gregory S."/>
            <person name="Cheng C.H.C."/>
            <person name="Catchen J.M."/>
        </authorList>
    </citation>
    <scope>NUCLEOTIDE SEQUENCE [LARGE SCALE GENOMIC DNA]</scope>
    <source>
        <tissue evidence="2">White muscle</tissue>
    </source>
</reference>
<feature type="compositionally biased region" description="Acidic residues" evidence="1">
    <location>
        <begin position="68"/>
        <end position="83"/>
    </location>
</feature>
<accession>A0AAN8HZP9</accession>
<dbReference type="AlphaFoldDB" id="A0AAN8HZP9"/>
<dbReference type="Proteomes" id="UP001331515">
    <property type="component" value="Unassembled WGS sequence"/>
</dbReference>
<comment type="caution">
    <text evidence="2">The sequence shown here is derived from an EMBL/GenBank/DDBJ whole genome shotgun (WGS) entry which is preliminary data.</text>
</comment>
<evidence type="ECO:0000313" key="2">
    <source>
        <dbReference type="EMBL" id="KAK5933728.1"/>
    </source>
</evidence>